<evidence type="ECO:0000256" key="3">
    <source>
        <dbReference type="ARBA" id="ARBA00022475"/>
    </source>
</evidence>
<feature type="transmembrane region" description="Helical" evidence="7">
    <location>
        <begin position="117"/>
        <end position="138"/>
    </location>
</feature>
<organism evidence="8 9">
    <name type="scientific">Chthonomonas calidirosea (strain DSM 23976 / ICMP 18418 / T49)</name>
    <dbReference type="NCBI Taxonomy" id="1303518"/>
    <lineage>
        <taxon>Bacteria</taxon>
        <taxon>Bacillati</taxon>
        <taxon>Armatimonadota</taxon>
        <taxon>Chthonomonadia</taxon>
        <taxon>Chthonomonadales</taxon>
        <taxon>Chthonomonadaceae</taxon>
        <taxon>Chthonomonas</taxon>
    </lineage>
</organism>
<feature type="transmembrane region" description="Helical" evidence="7">
    <location>
        <begin position="352"/>
        <end position="375"/>
    </location>
</feature>
<evidence type="ECO:0000256" key="2">
    <source>
        <dbReference type="ARBA" id="ARBA00022448"/>
    </source>
</evidence>
<feature type="transmembrane region" description="Helical" evidence="7">
    <location>
        <begin position="319"/>
        <end position="340"/>
    </location>
</feature>
<dbReference type="InterPro" id="IPR036259">
    <property type="entry name" value="MFS_trans_sf"/>
</dbReference>
<dbReference type="SUPFAM" id="SSF103473">
    <property type="entry name" value="MFS general substrate transporter"/>
    <property type="match status" value="1"/>
</dbReference>
<dbReference type="InParanoid" id="S0EW69"/>
<feature type="transmembrane region" description="Helical" evidence="7">
    <location>
        <begin position="264"/>
        <end position="284"/>
    </location>
</feature>
<evidence type="ECO:0000256" key="6">
    <source>
        <dbReference type="ARBA" id="ARBA00023136"/>
    </source>
</evidence>
<dbReference type="InterPro" id="IPR011701">
    <property type="entry name" value="MFS"/>
</dbReference>
<accession>S0EW69</accession>
<evidence type="ECO:0000313" key="9">
    <source>
        <dbReference type="Proteomes" id="UP000014227"/>
    </source>
</evidence>
<dbReference type="STRING" id="454171.CP488_01107"/>
<evidence type="ECO:0000256" key="4">
    <source>
        <dbReference type="ARBA" id="ARBA00022692"/>
    </source>
</evidence>
<keyword evidence="9" id="KW-1185">Reference proteome</keyword>
<proteinExistence type="predicted"/>
<dbReference type="AlphaFoldDB" id="S0EW69"/>
<dbReference type="RefSeq" id="WP_016481457.1">
    <property type="nucleotide sequence ID" value="NC_021487.1"/>
</dbReference>
<dbReference type="InterPro" id="IPR050171">
    <property type="entry name" value="MFS_Transporters"/>
</dbReference>
<feature type="transmembrane region" description="Helical" evidence="7">
    <location>
        <begin position="91"/>
        <end position="111"/>
    </location>
</feature>
<evidence type="ECO:0000256" key="5">
    <source>
        <dbReference type="ARBA" id="ARBA00022989"/>
    </source>
</evidence>
<comment type="subcellular location">
    <subcellularLocation>
        <location evidence="1">Cell membrane</location>
        <topology evidence="1">Multi-pass membrane protein</topology>
    </subcellularLocation>
</comment>
<evidence type="ECO:0000313" key="8">
    <source>
        <dbReference type="EMBL" id="CCW33893.1"/>
    </source>
</evidence>
<protein>
    <submittedName>
        <fullName evidence="8">Arabinose efflux permease</fullName>
    </submittedName>
</protein>
<dbReference type="Gene3D" id="1.20.1250.20">
    <property type="entry name" value="MFS general substrate transporter like domains"/>
    <property type="match status" value="2"/>
</dbReference>
<dbReference type="KEGG" id="ccz:CCALI_00053"/>
<evidence type="ECO:0000256" key="7">
    <source>
        <dbReference type="SAM" id="Phobius"/>
    </source>
</evidence>
<dbReference type="PANTHER" id="PTHR23517:SF3">
    <property type="entry name" value="INTEGRAL MEMBRANE TRANSPORT PROTEIN"/>
    <property type="match status" value="1"/>
</dbReference>
<keyword evidence="6 7" id="KW-0472">Membrane</keyword>
<dbReference type="PANTHER" id="PTHR23517">
    <property type="entry name" value="RESISTANCE PROTEIN MDTM, PUTATIVE-RELATED-RELATED"/>
    <property type="match status" value="1"/>
</dbReference>
<dbReference type="OrthoDB" id="9774288at2"/>
<feature type="transmembrane region" description="Helical" evidence="7">
    <location>
        <begin position="23"/>
        <end position="42"/>
    </location>
</feature>
<dbReference type="GO" id="GO:0022857">
    <property type="term" value="F:transmembrane transporter activity"/>
    <property type="evidence" value="ECO:0007669"/>
    <property type="project" value="InterPro"/>
</dbReference>
<feature type="transmembrane region" description="Helical" evidence="7">
    <location>
        <begin position="189"/>
        <end position="210"/>
    </location>
</feature>
<dbReference type="Proteomes" id="UP000014227">
    <property type="component" value="Chromosome I"/>
</dbReference>
<sequence>MSTEAHPSSDSASNHQQALRRDWTLFLVSTFLFSFGFAVYSGDFQNFLRDHLGANPLMLGGLESLREIPGLLAALMAGTLAMLPETRIASLGLLIMGIGIGFSGTISSYWLLVAITVFWSIGFHSYSPVSSSIALALAEGKEGGRHLSRMTAIRNAATVAALIVAWLVAVVSAQMGLRPIAGKTPSSVYLISFAFAGSCICLAGLLCMRISHRGSTKGSRARLLIRRKYSLYYLLSFLDGCRRQIFSIFASFALVLVYKVPLENMLFIQFINAVLIILLAPLIGREIDKRGERGPLTFYSIGLIVVFLGYATIRTVNALVALFLIDNVLFSFGVGFTTYLNRIAEPNEITPCLSMGVTMNHIAAVTVPVGGAWLWTHYHNYQLPFWVGVVIATISLGATLWLPKEHKPQVPAIEEVVLREEPLLTEELEPEG</sequence>
<dbReference type="eggNOG" id="COG2814">
    <property type="taxonomic scope" value="Bacteria"/>
</dbReference>
<feature type="transmembrane region" description="Helical" evidence="7">
    <location>
        <begin position="296"/>
        <end position="313"/>
    </location>
</feature>
<keyword evidence="5 7" id="KW-1133">Transmembrane helix</keyword>
<keyword evidence="2" id="KW-0813">Transport</keyword>
<dbReference type="HOGENOM" id="CLU_057648_0_0_0"/>
<evidence type="ECO:0000256" key="1">
    <source>
        <dbReference type="ARBA" id="ARBA00004651"/>
    </source>
</evidence>
<keyword evidence="4 7" id="KW-0812">Transmembrane</keyword>
<feature type="transmembrane region" description="Helical" evidence="7">
    <location>
        <begin position="231"/>
        <end position="258"/>
    </location>
</feature>
<dbReference type="GO" id="GO:0005886">
    <property type="term" value="C:plasma membrane"/>
    <property type="evidence" value="ECO:0007669"/>
    <property type="project" value="UniProtKB-SubCell"/>
</dbReference>
<dbReference type="EMBL" id="HF951689">
    <property type="protein sequence ID" value="CCW33893.1"/>
    <property type="molecule type" value="Genomic_DNA"/>
</dbReference>
<gene>
    <name evidence="8" type="ORF">CCALI_00053</name>
</gene>
<name>S0EW69_CHTCT</name>
<keyword evidence="3" id="KW-1003">Cell membrane</keyword>
<dbReference type="PATRIC" id="fig|1303518.3.peg.55"/>
<reference evidence="9" key="1">
    <citation type="submission" date="2013-03" db="EMBL/GenBank/DDBJ databases">
        <title>Genome sequence of Chthonomonas calidirosea, the first sequenced genome from the Armatimonadetes phylum (formally candidate division OP10).</title>
        <authorList>
            <person name="Lee K.C.Y."/>
            <person name="Morgan X.C."/>
            <person name="Dunfield P.F."/>
            <person name="Tamas I."/>
            <person name="Houghton K.M."/>
            <person name="Vyssotski M."/>
            <person name="Ryan J.L.J."/>
            <person name="Lagutin K."/>
            <person name="McDonald I.R."/>
            <person name="Stott M.B."/>
        </authorList>
    </citation>
    <scope>NUCLEOTIDE SEQUENCE [LARGE SCALE GENOMIC DNA]</scope>
    <source>
        <strain evidence="9">DSM 23976 / ICMP 18418 / T49</strain>
    </source>
</reference>
<dbReference type="CDD" id="cd06174">
    <property type="entry name" value="MFS"/>
    <property type="match status" value="1"/>
</dbReference>
<feature type="transmembrane region" description="Helical" evidence="7">
    <location>
        <begin position="159"/>
        <end position="177"/>
    </location>
</feature>
<dbReference type="Pfam" id="PF07690">
    <property type="entry name" value="MFS_1"/>
    <property type="match status" value="1"/>
</dbReference>
<feature type="transmembrane region" description="Helical" evidence="7">
    <location>
        <begin position="381"/>
        <end position="402"/>
    </location>
</feature>